<proteinExistence type="predicted"/>
<dbReference type="EMBL" id="JAFCMP010000092">
    <property type="protein sequence ID" value="KAG5187204.1"/>
    <property type="molecule type" value="Genomic_DNA"/>
</dbReference>
<evidence type="ECO:0000313" key="1">
    <source>
        <dbReference type="EMBL" id="KAG5187204.1"/>
    </source>
</evidence>
<organism evidence="1 2">
    <name type="scientific">Tribonema minus</name>
    <dbReference type="NCBI Taxonomy" id="303371"/>
    <lineage>
        <taxon>Eukaryota</taxon>
        <taxon>Sar</taxon>
        <taxon>Stramenopiles</taxon>
        <taxon>Ochrophyta</taxon>
        <taxon>PX clade</taxon>
        <taxon>Xanthophyceae</taxon>
        <taxon>Tribonematales</taxon>
        <taxon>Tribonemataceae</taxon>
        <taxon>Tribonema</taxon>
    </lineage>
</organism>
<dbReference type="AlphaFoldDB" id="A0A835ZBI4"/>
<gene>
    <name evidence="1" type="ORF">JKP88DRAFT_254124</name>
</gene>
<reference evidence="1" key="1">
    <citation type="submission" date="2021-02" db="EMBL/GenBank/DDBJ databases">
        <title>First Annotated Genome of the Yellow-green Alga Tribonema minus.</title>
        <authorList>
            <person name="Mahan K.M."/>
        </authorList>
    </citation>
    <scope>NUCLEOTIDE SEQUENCE</scope>
    <source>
        <strain evidence="1">UTEX B ZZ1240</strain>
    </source>
</reference>
<dbReference type="Proteomes" id="UP000664859">
    <property type="component" value="Unassembled WGS sequence"/>
</dbReference>
<keyword evidence="2" id="KW-1185">Reference proteome</keyword>
<sequence>MNQQPQPDNVYIDSSQCVRATAYHNDVQVVLPHAIHAADGFSLRICLHSMSIANTQMCVNLYCDTLSISGVSVTLPSGNYSASSLTAALAAAFTTRSVTFNAITSKITFASAATMTISGNMCSILGINEGSSGLQISSAYNVDLSATHTINVFTSLANASLDASANRRRGLLASVQVNVGPLCVLHYLDTTATQGGIIDARSVAEFRLSLFDDAGRPLLASCAFNAMIKFTQVATGVRDLKIERPGSLAAPM</sequence>
<protein>
    <submittedName>
        <fullName evidence="1">Uncharacterized protein</fullName>
    </submittedName>
</protein>
<accession>A0A835ZBI4</accession>
<comment type="caution">
    <text evidence="1">The sequence shown here is derived from an EMBL/GenBank/DDBJ whole genome shotgun (WGS) entry which is preliminary data.</text>
</comment>
<name>A0A835ZBI4_9STRA</name>
<evidence type="ECO:0000313" key="2">
    <source>
        <dbReference type="Proteomes" id="UP000664859"/>
    </source>
</evidence>